<keyword evidence="3" id="KW-1185">Reference proteome</keyword>
<sequence length="241" mass="27207">MIPHVTFPAHTQSRMAAAKAAKELKKPKAEEPQPSPAVTPPALPGHVDGLSIDARQEILRCNAKVIVGYGTIEVFYPLVKHVNLALLQRYISQIVDNFKHTTAMGDIIILPDDMTLVTERGLRYVFINMRREVEWGSYLSSHFTKDNEDQATYTMRPCRNPVDMIHGLHTLRAFGLSSDAEFLAMPDGPIVSALERRVEEWSGSLWTLKRFLNTVDRELLGDPDRDLLARAWAAYDKRVQA</sequence>
<comment type="caution">
    <text evidence="2">The sequence shown here is derived from an EMBL/GenBank/DDBJ whole genome shotgun (WGS) entry which is preliminary data.</text>
</comment>
<proteinExistence type="predicted"/>
<feature type="compositionally biased region" description="Pro residues" evidence="1">
    <location>
        <begin position="33"/>
        <end position="43"/>
    </location>
</feature>
<evidence type="ECO:0000313" key="2">
    <source>
        <dbReference type="EMBL" id="KAK7715719.1"/>
    </source>
</evidence>
<evidence type="ECO:0000256" key="1">
    <source>
        <dbReference type="SAM" id="MobiDB-lite"/>
    </source>
</evidence>
<organism evidence="2 3">
    <name type="scientific">Diaporthe eres</name>
    <name type="common">Phomopsis oblonga</name>
    <dbReference type="NCBI Taxonomy" id="83184"/>
    <lineage>
        <taxon>Eukaryota</taxon>
        <taxon>Fungi</taxon>
        <taxon>Dikarya</taxon>
        <taxon>Ascomycota</taxon>
        <taxon>Pezizomycotina</taxon>
        <taxon>Sordariomycetes</taxon>
        <taxon>Sordariomycetidae</taxon>
        <taxon>Diaporthales</taxon>
        <taxon>Diaporthaceae</taxon>
        <taxon>Diaporthe</taxon>
        <taxon>Diaporthe eres species complex</taxon>
    </lineage>
</organism>
<reference evidence="2 3" key="1">
    <citation type="submission" date="2024-02" db="EMBL/GenBank/DDBJ databases">
        <title>De novo assembly and annotation of 12 fungi associated with fruit tree decline syndrome in Ontario, Canada.</title>
        <authorList>
            <person name="Sulman M."/>
            <person name="Ellouze W."/>
            <person name="Ilyukhin E."/>
        </authorList>
    </citation>
    <scope>NUCLEOTIDE SEQUENCE [LARGE SCALE GENOMIC DNA]</scope>
    <source>
        <strain evidence="2 3">M169</strain>
    </source>
</reference>
<name>A0ABR1NUG9_DIAER</name>
<gene>
    <name evidence="2" type="ORF">SLS63_011308</name>
</gene>
<evidence type="ECO:0000313" key="3">
    <source>
        <dbReference type="Proteomes" id="UP001430848"/>
    </source>
</evidence>
<feature type="region of interest" description="Disordered" evidence="1">
    <location>
        <begin position="18"/>
        <end position="44"/>
    </location>
</feature>
<accession>A0ABR1NUG9</accession>
<dbReference type="Proteomes" id="UP001430848">
    <property type="component" value="Unassembled WGS sequence"/>
</dbReference>
<feature type="compositionally biased region" description="Basic and acidic residues" evidence="1">
    <location>
        <begin position="20"/>
        <end position="31"/>
    </location>
</feature>
<protein>
    <submittedName>
        <fullName evidence="2">Uncharacterized protein</fullName>
    </submittedName>
</protein>
<dbReference type="EMBL" id="JAKNSF020000105">
    <property type="protein sequence ID" value="KAK7715719.1"/>
    <property type="molecule type" value="Genomic_DNA"/>
</dbReference>